<feature type="domain" description="Sulfatase N-terminal" evidence="3">
    <location>
        <begin position="35"/>
        <end position="335"/>
    </location>
</feature>
<dbReference type="PANTHER" id="PTHR42693:SF33">
    <property type="entry name" value="ARYLSULFATASE"/>
    <property type="match status" value="1"/>
</dbReference>
<dbReference type="InterPro" id="IPR000917">
    <property type="entry name" value="Sulfatase_N"/>
</dbReference>
<name>A0A7X8SK49_9BACT</name>
<evidence type="ECO:0000259" key="3">
    <source>
        <dbReference type="Pfam" id="PF00884"/>
    </source>
</evidence>
<organism evidence="4 5">
    <name type="scientific">Flammeovirga agarivorans</name>
    <dbReference type="NCBI Taxonomy" id="2726742"/>
    <lineage>
        <taxon>Bacteria</taxon>
        <taxon>Pseudomonadati</taxon>
        <taxon>Bacteroidota</taxon>
        <taxon>Cytophagia</taxon>
        <taxon>Cytophagales</taxon>
        <taxon>Flammeovirgaceae</taxon>
        <taxon>Flammeovirga</taxon>
    </lineage>
</organism>
<keyword evidence="4" id="KW-0808">Transferase</keyword>
<keyword evidence="5" id="KW-1185">Reference proteome</keyword>
<dbReference type="Proteomes" id="UP000585050">
    <property type="component" value="Unassembled WGS sequence"/>
</dbReference>
<accession>A0A7X8SK49</accession>
<sequence>MKNININFWMLLFTFLLGGILMAHPKKKKKKTDKPNILIIQMDDMGFDDLSGNGNTVSKTPNIDQLAKTSVKFNNFYVANVCAPTRASLLTGRDFWRTGVTGMHGGNDYLSLKETTFAELLRDNGYKTGMWGKWHSGKAEGYWPWQRGFDEAYYSKLYNHFPSHGYLNGKGVKFEKWSDEQIVDMAIEFMEKNKEQPFLAYVSSLSTHGHWAAPDKLVQKYMKEGRTKKFATLLAMQEFADQQIGRLLKYLETSGLDKETIVFFMSDNGPIRHGESDDEWILRNNHEYLGNKARNWKNGIKSPLYVKYKGVYEPESVDLMCSITDIFPTLLALTNTELPKDNLPIDGRNIEGCFIGEEKKVAPKEVVFANWYPERENKNQFAPYSKGEKNSYVFEDQRLTMISDDFKLIMNPVKVKNSPEPVNNLVLIDHKNDLLERTNIISDYPEIAALMKERLEEWFNSVLGEKDSFEEKLGFVGYPNSKKKKTKVFAVLTTKTIGFENQAHAVKFPKNGNGELSYDVMVDKAGEYTLTLSVNRKKVDKAFVFILTLDNIEYKFQFEENKKSAKNKLILKKGKQHFKIVMNEDSEDLKKIVFTDMMFELNKAI</sequence>
<dbReference type="AlphaFoldDB" id="A0A7X8SK49"/>
<dbReference type="InterPro" id="IPR017850">
    <property type="entry name" value="Alkaline_phosphatase_core_sf"/>
</dbReference>
<keyword evidence="2" id="KW-1133">Transmembrane helix</keyword>
<comment type="caution">
    <text evidence="4">The sequence shown here is derived from an EMBL/GenBank/DDBJ whole genome shotgun (WGS) entry which is preliminary data.</text>
</comment>
<dbReference type="GO" id="GO:0004065">
    <property type="term" value="F:arylsulfatase activity"/>
    <property type="evidence" value="ECO:0007669"/>
    <property type="project" value="TreeGrafter"/>
</dbReference>
<proteinExistence type="inferred from homology"/>
<dbReference type="GO" id="GO:0016740">
    <property type="term" value="F:transferase activity"/>
    <property type="evidence" value="ECO:0007669"/>
    <property type="project" value="UniProtKB-KW"/>
</dbReference>
<keyword evidence="4" id="KW-0378">Hydrolase</keyword>
<dbReference type="SUPFAM" id="SSF53649">
    <property type="entry name" value="Alkaline phosphatase-like"/>
    <property type="match status" value="1"/>
</dbReference>
<comment type="similarity">
    <text evidence="1">Belongs to the sulfatase family.</text>
</comment>
<feature type="transmembrane region" description="Helical" evidence="2">
    <location>
        <begin position="6"/>
        <end position="24"/>
    </location>
</feature>
<evidence type="ECO:0000313" key="4">
    <source>
        <dbReference type="EMBL" id="NLR91706.1"/>
    </source>
</evidence>
<reference evidence="4 5" key="1">
    <citation type="submission" date="2020-04" db="EMBL/GenBank/DDBJ databases">
        <title>Flammeovirga sp. SR4, a novel species isolated from seawater.</title>
        <authorList>
            <person name="Wang X."/>
        </authorList>
    </citation>
    <scope>NUCLEOTIDE SEQUENCE [LARGE SCALE GENOMIC DNA]</scope>
    <source>
        <strain evidence="4 5">SR4</strain>
    </source>
</reference>
<dbReference type="RefSeq" id="WP_168882421.1">
    <property type="nucleotide sequence ID" value="NZ_JABAIL010000003.1"/>
</dbReference>
<evidence type="ECO:0000256" key="2">
    <source>
        <dbReference type="SAM" id="Phobius"/>
    </source>
</evidence>
<evidence type="ECO:0000256" key="1">
    <source>
        <dbReference type="ARBA" id="ARBA00008779"/>
    </source>
</evidence>
<dbReference type="Pfam" id="PF00884">
    <property type="entry name" value="Sulfatase"/>
    <property type="match status" value="1"/>
</dbReference>
<dbReference type="PANTHER" id="PTHR42693">
    <property type="entry name" value="ARYLSULFATASE FAMILY MEMBER"/>
    <property type="match status" value="1"/>
</dbReference>
<gene>
    <name evidence="4" type="ORF">HGP29_10840</name>
</gene>
<evidence type="ECO:0000313" key="5">
    <source>
        <dbReference type="Proteomes" id="UP000585050"/>
    </source>
</evidence>
<dbReference type="InterPro" id="IPR050738">
    <property type="entry name" value="Sulfatase"/>
</dbReference>
<keyword evidence="2" id="KW-0812">Transmembrane</keyword>
<dbReference type="Gene3D" id="3.40.720.10">
    <property type="entry name" value="Alkaline Phosphatase, subunit A"/>
    <property type="match status" value="1"/>
</dbReference>
<dbReference type="EMBL" id="JABAIL010000003">
    <property type="protein sequence ID" value="NLR91706.1"/>
    <property type="molecule type" value="Genomic_DNA"/>
</dbReference>
<keyword evidence="2" id="KW-0472">Membrane</keyword>
<protein>
    <submittedName>
        <fullName evidence="4">Sulfatase-like hydrolase/transferase</fullName>
    </submittedName>
</protein>